<dbReference type="Proteomes" id="UP000664002">
    <property type="component" value="Unassembled WGS sequence"/>
</dbReference>
<proteinExistence type="predicted"/>
<dbReference type="AlphaFoldDB" id="A0A939NPW3"/>
<protein>
    <submittedName>
        <fullName evidence="1">Uncharacterized protein</fullName>
    </submittedName>
</protein>
<accession>A0A939NPW3</accession>
<evidence type="ECO:0000313" key="2">
    <source>
        <dbReference type="Proteomes" id="UP000664002"/>
    </source>
</evidence>
<organism evidence="1 2">
    <name type="scientific">Klebsiella pneumoniae</name>
    <dbReference type="NCBI Taxonomy" id="573"/>
    <lineage>
        <taxon>Bacteria</taxon>
        <taxon>Pseudomonadati</taxon>
        <taxon>Pseudomonadota</taxon>
        <taxon>Gammaproteobacteria</taxon>
        <taxon>Enterobacterales</taxon>
        <taxon>Enterobacteriaceae</taxon>
        <taxon>Klebsiella/Raoultella group</taxon>
        <taxon>Klebsiella</taxon>
        <taxon>Klebsiella pneumoniae complex</taxon>
    </lineage>
</organism>
<dbReference type="EMBL" id="JAGETM010000001">
    <property type="protein sequence ID" value="MBO1997112.1"/>
    <property type="molecule type" value="Genomic_DNA"/>
</dbReference>
<name>A0A939NPW3_KLEPN</name>
<comment type="caution">
    <text evidence="1">The sequence shown here is derived from an EMBL/GenBank/DDBJ whole genome shotgun (WGS) entry which is preliminary data.</text>
</comment>
<reference evidence="1" key="1">
    <citation type="submission" date="2021-03" db="EMBL/GenBank/DDBJ databases">
        <title>Molecular epidemiology and mechanisms of colistin and carbapenem resistance in Enterobacteriaceae from clinical isolates, the environment and porcine samples in Pretoria, South Africa.</title>
        <authorList>
            <person name="Bogoshi D."/>
            <person name="Mbelle N.M."/>
            <person name="Naidoo V."/>
            <person name="Osei Sekyere J."/>
        </authorList>
    </citation>
    <scope>NUCLEOTIDE SEQUENCE</scope>
    <source>
        <strain evidence="1">C027</strain>
    </source>
</reference>
<sequence>MVQKRYIKCTVVVHFARRAPLRRILPDLSPVFAIKGPLCGLFHFWHSPCFISIVLAAAITEY</sequence>
<evidence type="ECO:0000313" key="1">
    <source>
        <dbReference type="EMBL" id="MBO1997112.1"/>
    </source>
</evidence>
<gene>
    <name evidence="1" type="ORF">J4730_01120</name>
</gene>